<reference evidence="1 2" key="2">
    <citation type="journal article" date="1995" name="Virology">
        <title>Analysis of 43 kb of the Chlorella virus PBCV-1 330-kb genome: map positions 45 to 88.</title>
        <authorList>
            <person name="Li Y."/>
            <person name="Lu Z."/>
            <person name="Burbank D.E."/>
            <person name="Kutish G.F."/>
            <person name="Rock D.L."/>
            <person name="Van Etten J.L."/>
        </authorList>
    </citation>
    <scope>NUCLEOTIDE SEQUENCE [LARGE SCALE GENOMIC DNA]</scope>
</reference>
<evidence type="ECO:0000313" key="1">
    <source>
        <dbReference type="EMBL" id="AAC96387.1"/>
    </source>
</evidence>
<keyword evidence="2" id="KW-1185">Reference proteome</keyword>
<accession>Q89354</accession>
<dbReference type="KEGG" id="vg:917887"/>
<name>Q89354_PBCV1</name>
<dbReference type="RefSeq" id="NP_048367.1">
    <property type="nucleotide sequence ID" value="NC_000852.5"/>
</dbReference>
<organism evidence="1 2">
    <name type="scientific">Paramecium bursaria Chlorella virus 1</name>
    <name type="common">PBCV-1</name>
    <dbReference type="NCBI Taxonomy" id="10506"/>
    <lineage>
        <taxon>Viruses</taxon>
        <taxon>Varidnaviria</taxon>
        <taxon>Bamfordvirae</taxon>
        <taxon>Nucleocytoviricota</taxon>
        <taxon>Megaviricetes</taxon>
        <taxon>Algavirales</taxon>
        <taxon>Phycodnaviridae</taxon>
        <taxon>Chlorovirus</taxon>
        <taxon>Chlorovirus vanettense</taxon>
    </lineage>
</organism>
<protein>
    <submittedName>
        <fullName evidence="1">Uncharacterized protein</fullName>
    </submittedName>
</protein>
<dbReference type="EMBL" id="JF411744">
    <property type="protein sequence ID" value="AAC96387.1"/>
    <property type="molecule type" value="Genomic_DNA"/>
</dbReference>
<organismHost>
    <name type="scientific">Chlorella</name>
    <dbReference type="NCBI Taxonomy" id="3071"/>
</organismHost>
<reference evidence="1 2" key="8">
    <citation type="journal article" date="2010" name="J. Virol.">
        <title>Microarray analysis of Paramecium bursaria chlorella virus 1 transcription.</title>
        <authorList>
            <person name="Yanai-Balser G.M."/>
            <person name="Duncan G.A."/>
            <person name="Eudy J.D."/>
            <person name="Wang D."/>
            <person name="Li X."/>
            <person name="Agarkova I.V."/>
            <person name="Dunigan D.D."/>
            <person name="Van Etten J.L."/>
        </authorList>
    </citation>
    <scope>NUCLEOTIDE SEQUENCE [LARGE SCALE GENOMIC DNA]</scope>
</reference>
<reference evidence="1 2" key="4">
    <citation type="journal article" date="1996" name="Virology">
        <title>Analysis of 76 kb of the chlorella virus PBCV-1 330-kb genome: map positions 182 to 258.</title>
        <authorList>
            <person name="Kutish G.F."/>
            <person name="Li Y."/>
            <person name="Lu Z."/>
            <person name="Furuta M."/>
            <person name="Rock D.L."/>
            <person name="Van Etten J.L."/>
        </authorList>
    </citation>
    <scope>NUCLEOTIDE SEQUENCE [LARGE SCALE GENOMIC DNA]</scope>
</reference>
<reference evidence="1 2" key="6">
    <citation type="journal article" date="1999" name="Virology">
        <title>Chlorella virus PBCV-1 encodes a functional homospermidine synthase.</title>
        <authorList>
            <person name="Kaiser A."/>
            <person name="Vollmert M."/>
            <person name="Tholl D."/>
            <person name="Graves M.V."/>
            <person name="Gurnon J.R."/>
            <person name="Xing W."/>
            <person name="Lisec A.D."/>
            <person name="Nickerson K.W."/>
            <person name="Van Etten J.L."/>
        </authorList>
    </citation>
    <scope>NUCLEOTIDE SEQUENCE [LARGE SCALE GENOMIC DNA]</scope>
</reference>
<dbReference type="Proteomes" id="UP000000862">
    <property type="component" value="Segment"/>
</dbReference>
<dbReference type="PIR" id="T17509">
    <property type="entry name" value="T17509"/>
</dbReference>
<reference evidence="1 2" key="1">
    <citation type="journal article" date="1995" name="Virology">
        <title>Analysis of 45 kb of DNA located at the left end of the chlorella virus PBCV-1 genome.</title>
        <authorList>
            <person name="Lu Z."/>
            <person name="Li Y."/>
            <person name="Zhang Y."/>
            <person name="Kutish G.F."/>
            <person name="Rock D.L."/>
            <person name="Van Etten J.L."/>
        </authorList>
    </citation>
    <scope>NUCLEOTIDE SEQUENCE [LARGE SCALE GENOMIC DNA]</scope>
</reference>
<dbReference type="GeneID" id="917887"/>
<reference evidence="1 2" key="3">
    <citation type="journal article" date="1996" name="Virology">
        <title>Analysis of 94 kb of the chlorella virus PBCV-1 330-kb genome: map positions 88 to 182.</title>
        <authorList>
            <person name="Lu Z."/>
            <person name="Li Y."/>
            <person name="Que Q."/>
            <person name="Kutish G.F."/>
            <person name="Rock D.L."/>
            <person name="Van Etten J.L."/>
        </authorList>
    </citation>
    <scope>NUCLEOTIDE SEQUENCE [LARGE SCALE GENOMIC DNA]</scope>
</reference>
<proteinExistence type="predicted"/>
<reference evidence="1 2" key="5">
    <citation type="journal article" date="1997" name="Virology">
        <title>Analysis of 74 kb of DNA located at the right end of the 330-kb chlorella virus PBCV-1 genome.</title>
        <authorList>
            <person name="Li Y."/>
            <person name="Lu Z."/>
            <person name="Sun L."/>
            <person name="Ropp S."/>
            <person name="Kutish G.F."/>
            <person name="Rock D.L."/>
            <person name="Van Etten J.L."/>
        </authorList>
    </citation>
    <scope>NUCLEOTIDE SEQUENCE [LARGE SCALE GENOMIC DNA]</scope>
</reference>
<sequence>MELANNSLETERFPMLIFPTTLTVCDTAILDACNTFPCIFSEDNLLPNKFCVIMLIDTPTFAAFALDVNKEFPDIDILDVFDKLPEKLIRLADKSLVITFVANKFPFTVKFSTFATPDTSIFATLTLIPPKSPATVVMTLPITFPTNALHVFKFPANKFAVVKFADSVDEKHNAPVAGAEAAIHLPTLALPDTVKLAMLLNKLTPFAVKVFVAIKR</sequence>
<reference evidence="1 2" key="7">
    <citation type="journal article" date="2000" name="Virology">
        <title>Characterization of a beta-1,3-glucanase encoded by chlorella virus PBCV-1.</title>
        <authorList>
            <person name="Sun L."/>
            <person name="Gurnon J.R."/>
            <person name="Adams B.J."/>
            <person name="Graves M.V."/>
            <person name="Van Etten J.L."/>
        </authorList>
    </citation>
    <scope>NUCLEOTIDE SEQUENCE [LARGE SCALE GENOMIC DNA]</scope>
</reference>
<evidence type="ECO:0000313" key="2">
    <source>
        <dbReference type="Proteomes" id="UP000000862"/>
    </source>
</evidence>
<gene>
    <name evidence="1" type="primary">a019R</name>
</gene>